<dbReference type="Proteomes" id="UP000191055">
    <property type="component" value="Unassembled WGS sequence"/>
</dbReference>
<evidence type="ECO:0000313" key="2">
    <source>
        <dbReference type="EMBL" id="SKC24319.1"/>
    </source>
</evidence>
<organism evidence="2 3">
    <name type="scientific">Alkalitalea saponilacus</name>
    <dbReference type="NCBI Taxonomy" id="889453"/>
    <lineage>
        <taxon>Bacteria</taxon>
        <taxon>Pseudomonadati</taxon>
        <taxon>Bacteroidota</taxon>
        <taxon>Bacteroidia</taxon>
        <taxon>Marinilabiliales</taxon>
        <taxon>Marinilabiliaceae</taxon>
        <taxon>Alkalitalea</taxon>
    </lineage>
</organism>
<keyword evidence="1" id="KW-0472">Membrane</keyword>
<dbReference type="RefSeq" id="WP_234995100.1">
    <property type="nucleotide sequence ID" value="NZ_FUYV01000088.1"/>
</dbReference>
<dbReference type="EMBL" id="FUYV01000088">
    <property type="protein sequence ID" value="SKC24319.1"/>
    <property type="molecule type" value="Genomic_DNA"/>
</dbReference>
<reference evidence="2 3" key="1">
    <citation type="submission" date="2017-02" db="EMBL/GenBank/DDBJ databases">
        <authorList>
            <person name="Peterson S.W."/>
        </authorList>
    </citation>
    <scope>NUCLEOTIDE SEQUENCE [LARGE SCALE GENOMIC DNA]</scope>
    <source>
        <strain evidence="2 3">DSM 24412</strain>
    </source>
</reference>
<keyword evidence="1" id="KW-0812">Transmembrane</keyword>
<evidence type="ECO:0000256" key="1">
    <source>
        <dbReference type="SAM" id="Phobius"/>
    </source>
</evidence>
<feature type="transmembrane region" description="Helical" evidence="1">
    <location>
        <begin position="115"/>
        <end position="133"/>
    </location>
</feature>
<keyword evidence="1" id="KW-1133">Transmembrane helix</keyword>
<accession>A0A1T5HUF2</accession>
<gene>
    <name evidence="2" type="ORF">SAMN03080601_03621</name>
</gene>
<proteinExistence type="predicted"/>
<feature type="transmembrane region" description="Helical" evidence="1">
    <location>
        <begin position="139"/>
        <end position="157"/>
    </location>
</feature>
<sequence length="176" mass="21046">RRTRTQPAKKPLVIHRYVVPNLKRQITNYYRMIYTLIDKPINLSTDAIFGLIELHFRKKYKVVSWSEKKLSFRKLYKYQSNGWELIMKRLHSNDLVRFEVVGNSIRFEVIVWKQILVLSTFLLIGFIISWTIWELSFGTSVLIPSIPIFIAVVVRYYEIKKFINNEKTEISKRICT</sequence>
<keyword evidence="3" id="KW-1185">Reference proteome</keyword>
<protein>
    <submittedName>
        <fullName evidence="2">Uncharacterized protein</fullName>
    </submittedName>
</protein>
<dbReference type="AlphaFoldDB" id="A0A1T5HUF2"/>
<feature type="non-terminal residue" evidence="2">
    <location>
        <position position="1"/>
    </location>
</feature>
<name>A0A1T5HUF2_9BACT</name>
<evidence type="ECO:0000313" key="3">
    <source>
        <dbReference type="Proteomes" id="UP000191055"/>
    </source>
</evidence>